<dbReference type="InterPro" id="IPR049557">
    <property type="entry name" value="Transketolase_CS"/>
</dbReference>
<comment type="cofactor">
    <cofactor evidence="10">
        <name>thiamine diphosphate</name>
        <dbReference type="ChEBI" id="CHEBI:58937"/>
    </cofactor>
    <text evidence="10">Binds 1 thiamine pyrophosphate per subunit.</text>
</comment>
<comment type="pathway">
    <text evidence="1 10">Metabolic intermediate biosynthesis; 1-deoxy-D-xylulose 5-phosphate biosynthesis; 1-deoxy-D-xylulose 5-phosphate from D-glyceraldehyde 3-phosphate and pyruvate: step 1/1.</text>
</comment>
<dbReference type="InterPro" id="IPR020826">
    <property type="entry name" value="Transketolase_BS"/>
</dbReference>
<dbReference type="GO" id="GO:0008661">
    <property type="term" value="F:1-deoxy-D-xylulose-5-phosphate synthase activity"/>
    <property type="evidence" value="ECO:0007669"/>
    <property type="project" value="UniProtKB-UniRule"/>
</dbReference>
<evidence type="ECO:0000256" key="2">
    <source>
        <dbReference type="ARBA" id="ARBA00011081"/>
    </source>
</evidence>
<feature type="binding site" evidence="10">
    <location>
        <position position="75"/>
    </location>
    <ligand>
        <name>thiamine diphosphate</name>
        <dbReference type="ChEBI" id="CHEBI:58937"/>
    </ligand>
</feature>
<dbReference type="PANTHER" id="PTHR43322:SF5">
    <property type="entry name" value="1-DEOXY-D-XYLULOSE-5-PHOSPHATE SYNTHASE, CHLOROPLASTIC"/>
    <property type="match status" value="1"/>
</dbReference>
<evidence type="ECO:0000259" key="11">
    <source>
        <dbReference type="SMART" id="SM00861"/>
    </source>
</evidence>
<keyword evidence="7 10" id="KW-0784">Thiamine biosynthesis</keyword>
<evidence type="ECO:0000256" key="7">
    <source>
        <dbReference type="ARBA" id="ARBA00022977"/>
    </source>
</evidence>
<evidence type="ECO:0000256" key="5">
    <source>
        <dbReference type="ARBA" id="ARBA00022723"/>
    </source>
</evidence>
<dbReference type="NCBIfam" id="NF003933">
    <property type="entry name" value="PRK05444.2-2"/>
    <property type="match status" value="1"/>
</dbReference>
<evidence type="ECO:0000256" key="4">
    <source>
        <dbReference type="ARBA" id="ARBA00022679"/>
    </source>
</evidence>
<comment type="catalytic activity">
    <reaction evidence="10">
        <text>D-glyceraldehyde 3-phosphate + pyruvate + H(+) = 1-deoxy-D-xylulose 5-phosphate + CO2</text>
        <dbReference type="Rhea" id="RHEA:12605"/>
        <dbReference type="ChEBI" id="CHEBI:15361"/>
        <dbReference type="ChEBI" id="CHEBI:15378"/>
        <dbReference type="ChEBI" id="CHEBI:16526"/>
        <dbReference type="ChEBI" id="CHEBI:57792"/>
        <dbReference type="ChEBI" id="CHEBI:59776"/>
        <dbReference type="EC" id="2.2.1.7"/>
    </reaction>
</comment>
<accession>A0A921IJP5</accession>
<dbReference type="SUPFAM" id="SSF52518">
    <property type="entry name" value="Thiamin diphosphate-binding fold (THDP-binding)"/>
    <property type="match status" value="1"/>
</dbReference>
<organism evidence="12 13">
    <name type="scientific">Subdoligranulum variabile</name>
    <dbReference type="NCBI Taxonomy" id="214851"/>
    <lineage>
        <taxon>Bacteria</taxon>
        <taxon>Bacillati</taxon>
        <taxon>Bacillota</taxon>
        <taxon>Clostridia</taxon>
        <taxon>Eubacteriales</taxon>
        <taxon>Oscillospiraceae</taxon>
        <taxon>Subdoligranulum</taxon>
    </lineage>
</organism>
<keyword evidence="4 10" id="KW-0808">Transferase</keyword>
<dbReference type="PROSITE" id="PS00802">
    <property type="entry name" value="TRANSKETOLASE_2"/>
    <property type="match status" value="1"/>
</dbReference>
<comment type="function">
    <text evidence="10">Catalyzes the acyloin condensation reaction between C atoms 2 and 3 of pyruvate and glyceraldehyde 3-phosphate to yield 1-deoxy-D-xylulose-5-phosphate (DXP).</text>
</comment>
<comment type="cofactor">
    <cofactor evidence="10">
        <name>Mg(2+)</name>
        <dbReference type="ChEBI" id="CHEBI:18420"/>
    </cofactor>
    <text evidence="10">Binds 1 Mg(2+) ion per subunit.</text>
</comment>
<evidence type="ECO:0000256" key="3">
    <source>
        <dbReference type="ARBA" id="ARBA00011738"/>
    </source>
</evidence>
<dbReference type="Gene3D" id="3.40.50.920">
    <property type="match status" value="1"/>
</dbReference>
<dbReference type="GO" id="GO:0000287">
    <property type="term" value="F:magnesium ion binding"/>
    <property type="evidence" value="ECO:0007669"/>
    <property type="project" value="UniProtKB-UniRule"/>
</dbReference>
<dbReference type="InterPro" id="IPR033248">
    <property type="entry name" value="Transketolase_C"/>
</dbReference>
<dbReference type="SUPFAM" id="SSF52922">
    <property type="entry name" value="TK C-terminal domain-like"/>
    <property type="match status" value="1"/>
</dbReference>
<evidence type="ECO:0000256" key="6">
    <source>
        <dbReference type="ARBA" id="ARBA00022842"/>
    </source>
</evidence>
<reference evidence="12" key="2">
    <citation type="submission" date="2021-09" db="EMBL/GenBank/DDBJ databases">
        <authorList>
            <person name="Gilroy R."/>
        </authorList>
    </citation>
    <scope>NUCLEOTIDE SEQUENCE</scope>
    <source>
        <strain evidence="12">ChiBcec21-2208</strain>
    </source>
</reference>
<dbReference type="SMART" id="SM00861">
    <property type="entry name" value="Transket_pyr"/>
    <property type="match status" value="1"/>
</dbReference>
<dbReference type="Pfam" id="PF02779">
    <property type="entry name" value="Transket_pyr"/>
    <property type="match status" value="1"/>
</dbReference>
<evidence type="ECO:0000256" key="9">
    <source>
        <dbReference type="ARBA" id="ARBA00023229"/>
    </source>
</evidence>
<keyword evidence="8 10" id="KW-0786">Thiamine pyrophosphate</keyword>
<dbReference type="InterPro" id="IPR009014">
    <property type="entry name" value="Transketo_C/PFOR_II"/>
</dbReference>
<feature type="binding site" evidence="10">
    <location>
        <position position="175"/>
    </location>
    <ligand>
        <name>thiamine diphosphate</name>
        <dbReference type="ChEBI" id="CHEBI:58937"/>
    </ligand>
</feature>
<name>A0A921IJP5_9FIRM</name>
<dbReference type="HAMAP" id="MF_00315">
    <property type="entry name" value="DXP_synth"/>
    <property type="match status" value="1"/>
</dbReference>
<dbReference type="NCBIfam" id="TIGR00204">
    <property type="entry name" value="dxs"/>
    <property type="match status" value="1"/>
</dbReference>
<dbReference type="InterPro" id="IPR029061">
    <property type="entry name" value="THDP-binding"/>
</dbReference>
<dbReference type="GO" id="GO:0030976">
    <property type="term" value="F:thiamine pyrophosphate binding"/>
    <property type="evidence" value="ECO:0007669"/>
    <property type="project" value="UniProtKB-UniRule"/>
</dbReference>
<comment type="similarity">
    <text evidence="2 10">Belongs to the transketolase family. DXPS subfamily.</text>
</comment>
<feature type="binding site" evidence="10">
    <location>
        <position position="147"/>
    </location>
    <ligand>
        <name>Mg(2+)</name>
        <dbReference type="ChEBI" id="CHEBI:18420"/>
    </ligand>
</feature>
<feature type="binding site" evidence="10">
    <location>
        <position position="175"/>
    </location>
    <ligand>
        <name>Mg(2+)</name>
        <dbReference type="ChEBI" id="CHEBI:18420"/>
    </ligand>
</feature>
<comment type="caution">
    <text evidence="10">Lacks conserved residue(s) required for the propagation of feature annotation.</text>
</comment>
<dbReference type="InterPro" id="IPR005477">
    <property type="entry name" value="Dxylulose-5-P_synthase"/>
</dbReference>
<dbReference type="PROSITE" id="PS00801">
    <property type="entry name" value="TRANSKETOLASE_1"/>
    <property type="match status" value="1"/>
</dbReference>
<gene>
    <name evidence="10 12" type="primary">dxs</name>
    <name evidence="12" type="ORF">K8V20_05170</name>
</gene>
<keyword evidence="9 10" id="KW-0414">Isoprene biosynthesis</keyword>
<dbReference type="EMBL" id="DYVE01000133">
    <property type="protein sequence ID" value="HJG28024.1"/>
    <property type="molecule type" value="Genomic_DNA"/>
</dbReference>
<feature type="binding site" evidence="10">
    <location>
        <begin position="148"/>
        <end position="149"/>
    </location>
    <ligand>
        <name>thiamine diphosphate</name>
        <dbReference type="ChEBI" id="CHEBI:58937"/>
    </ligand>
</feature>
<dbReference type="CDD" id="cd07033">
    <property type="entry name" value="TPP_PYR_DXS_TK_like"/>
    <property type="match status" value="1"/>
</dbReference>
<dbReference type="PANTHER" id="PTHR43322">
    <property type="entry name" value="1-D-DEOXYXYLULOSE 5-PHOSPHATE SYNTHASE-RELATED"/>
    <property type="match status" value="1"/>
</dbReference>
<reference evidence="12" key="1">
    <citation type="journal article" date="2021" name="PeerJ">
        <title>Extensive microbial diversity within the chicken gut microbiome revealed by metagenomics and culture.</title>
        <authorList>
            <person name="Gilroy R."/>
            <person name="Ravi A."/>
            <person name="Getino M."/>
            <person name="Pursley I."/>
            <person name="Horton D.L."/>
            <person name="Alikhan N.F."/>
            <person name="Baker D."/>
            <person name="Gharbi K."/>
            <person name="Hall N."/>
            <person name="Watson M."/>
            <person name="Adriaenssens E.M."/>
            <person name="Foster-Nyarko E."/>
            <person name="Jarju S."/>
            <person name="Secka A."/>
            <person name="Antonio M."/>
            <person name="Oren A."/>
            <person name="Chaudhuri R.R."/>
            <person name="La Ragione R."/>
            <person name="Hildebrand F."/>
            <person name="Pallen M.J."/>
        </authorList>
    </citation>
    <scope>NUCLEOTIDE SEQUENCE</scope>
    <source>
        <strain evidence="12">ChiBcec21-2208</strain>
    </source>
</reference>
<dbReference type="GO" id="GO:0019288">
    <property type="term" value="P:isopentenyl diphosphate biosynthetic process, methylerythritol 4-phosphate pathway"/>
    <property type="evidence" value="ECO:0007669"/>
    <property type="project" value="TreeGrafter"/>
</dbReference>
<dbReference type="Pfam" id="PF02780">
    <property type="entry name" value="Transketolase_C"/>
    <property type="match status" value="1"/>
</dbReference>
<dbReference type="Pfam" id="PF13292">
    <property type="entry name" value="DXP_synthase_N"/>
    <property type="match status" value="1"/>
</dbReference>
<evidence type="ECO:0000313" key="12">
    <source>
        <dbReference type="EMBL" id="HJG28024.1"/>
    </source>
</evidence>
<dbReference type="GO" id="GO:0016114">
    <property type="term" value="P:terpenoid biosynthetic process"/>
    <property type="evidence" value="ECO:0007669"/>
    <property type="project" value="UniProtKB-UniRule"/>
</dbReference>
<keyword evidence="5 10" id="KW-0479">Metal-binding</keyword>
<dbReference type="EC" id="2.2.1.7" evidence="10"/>
<dbReference type="Proteomes" id="UP000782880">
    <property type="component" value="Unassembled WGS sequence"/>
</dbReference>
<keyword evidence="6 10" id="KW-0460">Magnesium</keyword>
<dbReference type="InterPro" id="IPR005475">
    <property type="entry name" value="Transketolase-like_Pyr-bd"/>
</dbReference>
<dbReference type="GO" id="GO:0005829">
    <property type="term" value="C:cytosol"/>
    <property type="evidence" value="ECO:0007669"/>
    <property type="project" value="TreeGrafter"/>
</dbReference>
<comment type="caution">
    <text evidence="12">The sequence shown here is derived from an EMBL/GenBank/DDBJ whole genome shotgun (WGS) entry which is preliminary data.</text>
</comment>
<evidence type="ECO:0000256" key="8">
    <source>
        <dbReference type="ARBA" id="ARBA00023052"/>
    </source>
</evidence>
<feature type="domain" description="Transketolase-like pyrimidine-binding" evidence="11">
    <location>
        <begin position="316"/>
        <end position="479"/>
    </location>
</feature>
<dbReference type="GO" id="GO:0009228">
    <property type="term" value="P:thiamine biosynthetic process"/>
    <property type="evidence" value="ECO:0007669"/>
    <property type="project" value="UniProtKB-UniRule"/>
</dbReference>
<sequence>MTYPLLERIQAPGDVKLLAEKDLPNLCEEIRQFLIQSVSSTGGHLSSNLGVVELTVALHRTLDLPQDKILFDVGHQCYTHKLLTGRRAGFSALRQKEGLSGFPNPKESNCDTFVAGHGSAALSTAIGIARAKKIKNEPGKVVVIVGDGAFTGGMVYEGMNNVSKLNNLIVILNDNKMSISKNVGQMANYLTKLRTDPKYFHAKAHMETVLESIPLVGDALVKGLQNGKQLVRRGIYHSTMFEEMGFQYIGPVDGHDVFMLEQMLNNLREQFAPIFLHVVTQKGKGLKPAEENPGEFHAVSSIDLNHLTNPELSPKDSFSTTFGSTLAQLGNEEPRLCAITAAMKYGTGLNFFKHAHVDRFFDVGMAEEHAVSFAAGLASQGLLPVVAIYSTFFQRAYDQIIHDVNLMKLDVLFAVDRAGLVPGDGETHQGIYDTAFFSQIGIPVYAPANYEELKYWLRYLVQKERGPRSIRYARGDEKPAMAALGCSGNTFDRVEQRPFARIALASYGAEAEEIIAACDLLQQKGIAADCYKLVRLYPLPEKICEALQNYEMILFAEDAIRTGGIGEQLAFALQQSGWRGTYLLHAVDNTHLLHANVPQLRRDQALDAAALAADVLRYVKEKHL</sequence>
<proteinExistence type="inferred from homology"/>
<protein>
    <recommendedName>
        <fullName evidence="10">1-deoxy-D-xylulose-5-phosphate synthase</fullName>
        <ecNumber evidence="10">2.2.1.7</ecNumber>
    </recommendedName>
    <alternativeName>
        <fullName evidence="10">1-deoxyxylulose-5-phosphate synthase</fullName>
        <shortName evidence="10">DXP synthase</shortName>
        <shortName evidence="10">DXPS</shortName>
    </alternativeName>
</protein>
<evidence type="ECO:0000313" key="13">
    <source>
        <dbReference type="Proteomes" id="UP000782880"/>
    </source>
</evidence>
<dbReference type="Gene3D" id="3.40.50.970">
    <property type="match status" value="2"/>
</dbReference>
<comment type="subunit">
    <text evidence="3 10">Homodimer.</text>
</comment>
<dbReference type="AlphaFoldDB" id="A0A921IJP5"/>
<feature type="binding site" evidence="10">
    <location>
        <position position="367"/>
    </location>
    <ligand>
        <name>thiamine diphosphate</name>
        <dbReference type="ChEBI" id="CHEBI:58937"/>
    </ligand>
</feature>
<evidence type="ECO:0000256" key="1">
    <source>
        <dbReference type="ARBA" id="ARBA00004980"/>
    </source>
</evidence>
<evidence type="ECO:0000256" key="10">
    <source>
        <dbReference type="HAMAP-Rule" id="MF_00315"/>
    </source>
</evidence>
<dbReference type="CDD" id="cd02007">
    <property type="entry name" value="TPP_DXS"/>
    <property type="match status" value="1"/>
</dbReference>